<reference evidence="2" key="1">
    <citation type="journal article" date="2019" name="Int. J. Syst. Evol. Microbiol.">
        <title>The Global Catalogue of Microorganisms (GCM) 10K type strain sequencing project: providing services to taxonomists for standard genome sequencing and annotation.</title>
        <authorList>
            <consortium name="The Broad Institute Genomics Platform"/>
            <consortium name="The Broad Institute Genome Sequencing Center for Infectious Disease"/>
            <person name="Wu L."/>
            <person name="Ma J."/>
        </authorList>
    </citation>
    <scope>NUCLEOTIDE SEQUENCE [LARGE SCALE GENOMIC DNA]</scope>
    <source>
        <strain evidence="2">JCM 11650</strain>
    </source>
</reference>
<dbReference type="Proteomes" id="UP001595967">
    <property type="component" value="Unassembled WGS sequence"/>
</dbReference>
<comment type="caution">
    <text evidence="1">The sequence shown here is derived from an EMBL/GenBank/DDBJ whole genome shotgun (WGS) entry which is preliminary data.</text>
</comment>
<evidence type="ECO:0000313" key="2">
    <source>
        <dbReference type="Proteomes" id="UP001595967"/>
    </source>
</evidence>
<sequence>MMDSSTPCCSKKPSASAVHQPHRRRLLVALGCCSVGALAAWMPMAQAEEAVDIPVTALEAETALRLDGGVLLQQESGDLLLSTDVQWQLPVAVEQALRKGVAVHFIADVRLLRKRWYWSDQLLLSATRYYRLSYQVLTHRWRLHQGSHPFNGLGLRAEALGSSYASLEDAVQALQHWVRWRIGARQALPAQGPVVLQLRFRIDLSQLPKPLQIGVFGRSDWNLLVQQEQPFALEQL</sequence>
<dbReference type="EMBL" id="JBHSEW010000006">
    <property type="protein sequence ID" value="MFC4622175.1"/>
    <property type="molecule type" value="Genomic_DNA"/>
</dbReference>
<proteinExistence type="predicted"/>
<dbReference type="InterPro" id="IPR025500">
    <property type="entry name" value="DUF4390"/>
</dbReference>
<dbReference type="Pfam" id="PF14334">
    <property type="entry name" value="DUF4390"/>
    <property type="match status" value="1"/>
</dbReference>
<protein>
    <submittedName>
        <fullName evidence="1">DUF4390 domain-containing protein</fullName>
    </submittedName>
</protein>
<keyword evidence="2" id="KW-1185">Reference proteome</keyword>
<accession>A0ABV9GZP6</accession>
<organism evidence="1 2">
    <name type="scientific">Comamonas nitrativorans</name>
    <dbReference type="NCBI Taxonomy" id="108437"/>
    <lineage>
        <taxon>Bacteria</taxon>
        <taxon>Pseudomonadati</taxon>
        <taxon>Pseudomonadota</taxon>
        <taxon>Betaproteobacteria</taxon>
        <taxon>Burkholderiales</taxon>
        <taxon>Comamonadaceae</taxon>
        <taxon>Comamonas</taxon>
    </lineage>
</organism>
<dbReference type="RefSeq" id="WP_377725508.1">
    <property type="nucleotide sequence ID" value="NZ_JBHSEW010000006.1"/>
</dbReference>
<name>A0ABV9GZP6_9BURK</name>
<evidence type="ECO:0000313" key="1">
    <source>
        <dbReference type="EMBL" id="MFC4622175.1"/>
    </source>
</evidence>
<dbReference type="PROSITE" id="PS51318">
    <property type="entry name" value="TAT"/>
    <property type="match status" value="1"/>
</dbReference>
<gene>
    <name evidence="1" type="ORF">ACFO3A_08095</name>
</gene>
<dbReference type="InterPro" id="IPR006311">
    <property type="entry name" value="TAT_signal"/>
</dbReference>